<dbReference type="PROSITE" id="PS00131">
    <property type="entry name" value="CARBOXYPEPT_SER_SER"/>
    <property type="match status" value="1"/>
</dbReference>
<dbReference type="PANTHER" id="PTHR11802">
    <property type="entry name" value="SERINE PROTEASE FAMILY S10 SERINE CARBOXYPEPTIDASE"/>
    <property type="match status" value="1"/>
</dbReference>
<keyword evidence="4" id="KW-1185">Reference proteome</keyword>
<dbReference type="GO" id="GO:0004185">
    <property type="term" value="F:serine-type carboxypeptidase activity"/>
    <property type="evidence" value="ECO:0007669"/>
    <property type="project" value="UniProtKB-UniRule"/>
</dbReference>
<dbReference type="AlphaFoldDB" id="A0A834Y743"/>
<comment type="similarity">
    <text evidence="1 2">Belongs to the peptidase S10 family.</text>
</comment>
<dbReference type="Gene3D" id="3.40.50.1820">
    <property type="entry name" value="alpha/beta hydrolase"/>
    <property type="match status" value="1"/>
</dbReference>
<proteinExistence type="inferred from homology"/>
<dbReference type="Proteomes" id="UP000655225">
    <property type="component" value="Unassembled WGS sequence"/>
</dbReference>
<evidence type="ECO:0000313" key="4">
    <source>
        <dbReference type="Proteomes" id="UP000655225"/>
    </source>
</evidence>
<dbReference type="InterPro" id="IPR001563">
    <property type="entry name" value="Peptidase_S10"/>
</dbReference>
<evidence type="ECO:0000256" key="2">
    <source>
        <dbReference type="RuleBase" id="RU361156"/>
    </source>
</evidence>
<dbReference type="PANTHER" id="PTHR11802:SF20">
    <property type="entry name" value="SERINE CARBOXYPEPTIDASE-LIKE 41-RELATED"/>
    <property type="match status" value="1"/>
</dbReference>
<evidence type="ECO:0000256" key="1">
    <source>
        <dbReference type="ARBA" id="ARBA00009431"/>
    </source>
</evidence>
<dbReference type="EC" id="3.4.16.-" evidence="2"/>
<dbReference type="OrthoDB" id="443318at2759"/>
<organism evidence="3 4">
    <name type="scientific">Tetracentron sinense</name>
    <name type="common">Spur-leaf</name>
    <dbReference type="NCBI Taxonomy" id="13715"/>
    <lineage>
        <taxon>Eukaryota</taxon>
        <taxon>Viridiplantae</taxon>
        <taxon>Streptophyta</taxon>
        <taxon>Embryophyta</taxon>
        <taxon>Tracheophyta</taxon>
        <taxon>Spermatophyta</taxon>
        <taxon>Magnoliopsida</taxon>
        <taxon>Trochodendrales</taxon>
        <taxon>Trochodendraceae</taxon>
        <taxon>Tetracentron</taxon>
    </lineage>
</organism>
<dbReference type="SUPFAM" id="SSF53474">
    <property type="entry name" value="alpha/beta-Hydrolases"/>
    <property type="match status" value="1"/>
</dbReference>
<dbReference type="GO" id="GO:0006508">
    <property type="term" value="P:proteolysis"/>
    <property type="evidence" value="ECO:0007669"/>
    <property type="project" value="UniProtKB-KW"/>
</dbReference>
<accession>A0A834Y743</accession>
<dbReference type="InterPro" id="IPR018202">
    <property type="entry name" value="Ser_caboxypep_ser_AS"/>
</dbReference>
<dbReference type="EMBL" id="JABCRI010001155">
    <property type="protein sequence ID" value="KAF8364886.1"/>
    <property type="molecule type" value="Genomic_DNA"/>
</dbReference>
<keyword evidence="2" id="KW-0121">Carboxypeptidase</keyword>
<keyword evidence="2" id="KW-0645">Protease</keyword>
<keyword evidence="2" id="KW-0378">Hydrolase</keyword>
<evidence type="ECO:0000313" key="3">
    <source>
        <dbReference type="EMBL" id="KAF8364886.1"/>
    </source>
</evidence>
<sequence>MFLAAADMHIFMMKWYEKFPEFMSRDLFLTGESYAGHYIPQLANVLLDHNKHSTGFKFKIKGIAVRKTSYVF</sequence>
<reference evidence="3 4" key="1">
    <citation type="submission" date="2020-04" db="EMBL/GenBank/DDBJ databases">
        <title>Plant Genome Project.</title>
        <authorList>
            <person name="Zhang R.-G."/>
        </authorList>
    </citation>
    <scope>NUCLEOTIDE SEQUENCE [LARGE SCALE GENOMIC DNA]</scope>
    <source>
        <strain evidence="3">YNK0</strain>
        <tissue evidence="3">Leaf</tissue>
    </source>
</reference>
<protein>
    <recommendedName>
        <fullName evidence="2">Carboxypeptidase</fullName>
        <ecNumber evidence="2">3.4.16.-</ecNumber>
    </recommendedName>
</protein>
<name>A0A834Y743_TETSI</name>
<comment type="caution">
    <text evidence="3">The sequence shown here is derived from an EMBL/GenBank/DDBJ whole genome shotgun (WGS) entry which is preliminary data.</text>
</comment>
<dbReference type="Pfam" id="PF00450">
    <property type="entry name" value="Peptidase_S10"/>
    <property type="match status" value="1"/>
</dbReference>
<gene>
    <name evidence="3" type="ORF">HHK36_033130</name>
</gene>
<dbReference type="InterPro" id="IPR029058">
    <property type="entry name" value="AB_hydrolase_fold"/>
</dbReference>